<evidence type="ECO:0000313" key="2">
    <source>
        <dbReference type="Proteomes" id="UP000284168"/>
    </source>
</evidence>
<dbReference type="Proteomes" id="UP000284168">
    <property type="component" value="Unassembled WGS sequence"/>
</dbReference>
<reference evidence="1 2" key="1">
    <citation type="submission" date="2016-10" db="EMBL/GenBank/DDBJ databases">
        <title>Comparative genome analysis of multiple Pseudomonas spp. focuses on biocontrol and plant growth promoting traits.</title>
        <authorList>
            <person name="Tao X.-Y."/>
            <person name="Taylor C.G."/>
        </authorList>
    </citation>
    <scope>NUCLEOTIDE SEQUENCE [LARGE SCALE GENOMIC DNA]</scope>
    <source>
        <strain evidence="1 2">48C10</strain>
    </source>
</reference>
<evidence type="ECO:0000313" key="1">
    <source>
        <dbReference type="EMBL" id="RON22358.1"/>
    </source>
</evidence>
<dbReference type="EMBL" id="MOBN01000041">
    <property type="protein sequence ID" value="RON22358.1"/>
    <property type="molecule type" value="Genomic_DNA"/>
</dbReference>
<accession>A0A423IA60</accession>
<dbReference type="AlphaFoldDB" id="A0A423IA60"/>
<sequence>MVLTFGGGAYILVVLARKHNVLFIVFTGNFRGSEDPAVPVNSWREEYPKYLLHEQSAIIDPVPPLNVLTVGSITRHNATSIAKNTQKYPS</sequence>
<comment type="caution">
    <text evidence="1">The sequence shown here is derived from an EMBL/GenBank/DDBJ whole genome shotgun (WGS) entry which is preliminary data.</text>
</comment>
<organism evidence="1 2">
    <name type="scientific">Pseudomonas lini</name>
    <dbReference type="NCBI Taxonomy" id="163011"/>
    <lineage>
        <taxon>Bacteria</taxon>
        <taxon>Pseudomonadati</taxon>
        <taxon>Pseudomonadota</taxon>
        <taxon>Gammaproteobacteria</taxon>
        <taxon>Pseudomonadales</taxon>
        <taxon>Pseudomonadaceae</taxon>
        <taxon>Pseudomonas</taxon>
    </lineage>
</organism>
<proteinExistence type="predicted"/>
<protein>
    <submittedName>
        <fullName evidence="1">Uncharacterized protein</fullName>
    </submittedName>
</protein>
<gene>
    <name evidence="1" type="ORF">BK663_25040</name>
</gene>
<name>A0A423IA60_9PSED</name>